<proteinExistence type="predicted"/>
<reference evidence="3" key="1">
    <citation type="journal article" date="2021" name="PeerJ">
        <title>Extensive microbial diversity within the chicken gut microbiome revealed by metagenomics and culture.</title>
        <authorList>
            <person name="Gilroy R."/>
            <person name="Ravi A."/>
            <person name="Getino M."/>
            <person name="Pursley I."/>
            <person name="Horton D.L."/>
            <person name="Alikhan N.F."/>
            <person name="Baker D."/>
            <person name="Gharbi K."/>
            <person name="Hall N."/>
            <person name="Watson M."/>
            <person name="Adriaenssens E.M."/>
            <person name="Foster-Nyarko E."/>
            <person name="Jarju S."/>
            <person name="Secka A."/>
            <person name="Antonio M."/>
            <person name="Oren A."/>
            <person name="Chaudhuri R.R."/>
            <person name="La Ragione R."/>
            <person name="Hildebrand F."/>
            <person name="Pallen M.J."/>
        </authorList>
    </citation>
    <scope>NUCLEOTIDE SEQUENCE</scope>
    <source>
        <strain evidence="3">ChiW19-954</strain>
    </source>
</reference>
<reference evidence="3" key="2">
    <citation type="submission" date="2021-04" db="EMBL/GenBank/DDBJ databases">
        <authorList>
            <person name="Gilroy R."/>
        </authorList>
    </citation>
    <scope>NUCLEOTIDE SEQUENCE</scope>
    <source>
        <strain evidence="3">ChiW19-954</strain>
    </source>
</reference>
<dbReference type="Proteomes" id="UP000823890">
    <property type="component" value="Unassembled WGS sequence"/>
</dbReference>
<accession>A0A9D2NM41</accession>
<protein>
    <recommendedName>
        <fullName evidence="5">TPM domain-containing protein</fullName>
    </recommendedName>
</protein>
<evidence type="ECO:0000313" key="3">
    <source>
        <dbReference type="EMBL" id="HJC33941.1"/>
    </source>
</evidence>
<dbReference type="AlphaFoldDB" id="A0A9D2NM41"/>
<feature type="region of interest" description="Disordered" evidence="1">
    <location>
        <begin position="1"/>
        <end position="64"/>
    </location>
</feature>
<dbReference type="EMBL" id="DWWO01000063">
    <property type="protein sequence ID" value="HJC33941.1"/>
    <property type="molecule type" value="Genomic_DNA"/>
</dbReference>
<name>A0A9D2NM41_9FIRM</name>
<evidence type="ECO:0000256" key="1">
    <source>
        <dbReference type="SAM" id="MobiDB-lite"/>
    </source>
</evidence>
<evidence type="ECO:0000313" key="4">
    <source>
        <dbReference type="Proteomes" id="UP000823890"/>
    </source>
</evidence>
<evidence type="ECO:0000256" key="2">
    <source>
        <dbReference type="SAM" id="Phobius"/>
    </source>
</evidence>
<sequence length="315" mass="33809">MGRGGGSHGGGGHSGGRSFGGRSGGGFGGIRGGGRGPGGPGFGGPGFGGPGGWDPRWGGPRRGWGGPIFPGGGFRWGGPGGCSTVILLVVVILAVVSAIAPDLGSSRQDIEVTVSRTERTAVTGTNTYGDWYLDELGFIDHDTDLTDGLKYFYSQTGIQPYVMLLNYDDSIWLNGNWNENAAEEYLAQVYEDTFSDNGHLIFAYFACENDTEDMDGMFYFYYGSAAYSIMDDEAETIFWSYFDMNYNNLNLSIAEFIGQTFEETADNIMHVGNAGNNTLIRAAVIFAVICVMVIIVGIVVAKRAGKRDRDSADWM</sequence>
<feature type="transmembrane region" description="Helical" evidence="2">
    <location>
        <begin position="279"/>
        <end position="301"/>
    </location>
</feature>
<gene>
    <name evidence="3" type="ORF">H9758_05030</name>
</gene>
<comment type="caution">
    <text evidence="3">The sequence shown here is derived from an EMBL/GenBank/DDBJ whole genome shotgun (WGS) entry which is preliminary data.</text>
</comment>
<keyword evidence="2" id="KW-0812">Transmembrane</keyword>
<keyword evidence="2" id="KW-1133">Transmembrane helix</keyword>
<organism evidence="3 4">
    <name type="scientific">Candidatus Mediterraneibacter faecipullorum</name>
    <dbReference type="NCBI Taxonomy" id="2838670"/>
    <lineage>
        <taxon>Bacteria</taxon>
        <taxon>Bacillati</taxon>
        <taxon>Bacillota</taxon>
        <taxon>Clostridia</taxon>
        <taxon>Lachnospirales</taxon>
        <taxon>Lachnospiraceae</taxon>
        <taxon>Mediterraneibacter</taxon>
    </lineage>
</organism>
<evidence type="ECO:0008006" key="5">
    <source>
        <dbReference type="Google" id="ProtNLM"/>
    </source>
</evidence>
<keyword evidence="2" id="KW-0472">Membrane</keyword>
<feature type="compositionally biased region" description="Gly residues" evidence="1">
    <location>
        <begin position="1"/>
        <end position="52"/>
    </location>
</feature>